<keyword evidence="3" id="KW-0238">DNA-binding</keyword>
<evidence type="ECO:0000256" key="2">
    <source>
        <dbReference type="ARBA" id="ARBA00023015"/>
    </source>
</evidence>
<dbReference type="GO" id="GO:0003677">
    <property type="term" value="F:DNA binding"/>
    <property type="evidence" value="ECO:0007669"/>
    <property type="project" value="UniProtKB-KW"/>
</dbReference>
<feature type="compositionally biased region" description="Low complexity" evidence="6">
    <location>
        <begin position="898"/>
        <end position="911"/>
    </location>
</feature>
<evidence type="ECO:0000256" key="5">
    <source>
        <dbReference type="ARBA" id="ARBA00023242"/>
    </source>
</evidence>
<dbReference type="AlphaFoldDB" id="A0AAW1RBJ6"/>
<evidence type="ECO:0000313" key="9">
    <source>
        <dbReference type="Proteomes" id="UP001445335"/>
    </source>
</evidence>
<reference evidence="8 9" key="1">
    <citation type="journal article" date="2024" name="Nat. Commun.">
        <title>Phylogenomics reveals the evolutionary origins of lichenization in chlorophyte algae.</title>
        <authorList>
            <person name="Puginier C."/>
            <person name="Libourel C."/>
            <person name="Otte J."/>
            <person name="Skaloud P."/>
            <person name="Haon M."/>
            <person name="Grisel S."/>
            <person name="Petersen M."/>
            <person name="Berrin J.G."/>
            <person name="Delaux P.M."/>
            <person name="Dal Grande F."/>
            <person name="Keller J."/>
        </authorList>
    </citation>
    <scope>NUCLEOTIDE SEQUENCE [LARGE SCALE GENOMIC DNA]</scope>
    <source>
        <strain evidence="8 9">SAG 245.80</strain>
    </source>
</reference>
<dbReference type="InterPro" id="IPR001471">
    <property type="entry name" value="AP2/ERF_dom"/>
</dbReference>
<evidence type="ECO:0000259" key="7">
    <source>
        <dbReference type="PROSITE" id="PS51032"/>
    </source>
</evidence>
<feature type="domain" description="AP2/ERF" evidence="7">
    <location>
        <begin position="274"/>
        <end position="330"/>
    </location>
</feature>
<dbReference type="EMBL" id="JALJOU010000048">
    <property type="protein sequence ID" value="KAK9830953.1"/>
    <property type="molecule type" value="Genomic_DNA"/>
</dbReference>
<evidence type="ECO:0000313" key="8">
    <source>
        <dbReference type="EMBL" id="KAK9830953.1"/>
    </source>
</evidence>
<feature type="compositionally biased region" description="Gly residues" evidence="6">
    <location>
        <begin position="151"/>
        <end position="163"/>
    </location>
</feature>
<feature type="compositionally biased region" description="Pro residues" evidence="6">
    <location>
        <begin position="1"/>
        <end position="17"/>
    </location>
</feature>
<gene>
    <name evidence="8" type="ORF">WJX81_001976</name>
</gene>
<comment type="caution">
    <text evidence="8">The sequence shown here is derived from an EMBL/GenBank/DDBJ whole genome shotgun (WGS) entry which is preliminary data.</text>
</comment>
<dbReference type="InterPro" id="IPR036955">
    <property type="entry name" value="AP2/ERF_dom_sf"/>
</dbReference>
<dbReference type="PANTHER" id="PTHR32467:SF90">
    <property type="entry name" value="AP2-LIKE ETHYLENE-RESPONSIVE TRANSCRIPTION FACTOR AIL1"/>
    <property type="match status" value="1"/>
</dbReference>
<keyword evidence="9" id="KW-1185">Reference proteome</keyword>
<feature type="compositionally biased region" description="Low complexity" evidence="6">
    <location>
        <begin position="497"/>
        <end position="539"/>
    </location>
</feature>
<feature type="region of interest" description="Disordered" evidence="6">
    <location>
        <begin position="950"/>
        <end position="977"/>
    </location>
</feature>
<feature type="domain" description="AP2/ERF" evidence="7">
    <location>
        <begin position="364"/>
        <end position="420"/>
    </location>
</feature>
<feature type="compositionally biased region" description="Acidic residues" evidence="6">
    <location>
        <begin position="427"/>
        <end position="447"/>
    </location>
</feature>
<feature type="compositionally biased region" description="Low complexity" evidence="6">
    <location>
        <begin position="138"/>
        <end position="150"/>
    </location>
</feature>
<name>A0AAW1RBJ6_9CHLO</name>
<feature type="region of interest" description="Disordered" evidence="6">
    <location>
        <begin position="1"/>
        <end position="66"/>
    </location>
</feature>
<evidence type="ECO:0000256" key="6">
    <source>
        <dbReference type="SAM" id="MobiDB-lite"/>
    </source>
</evidence>
<comment type="subcellular location">
    <subcellularLocation>
        <location evidence="1">Nucleus</location>
    </subcellularLocation>
</comment>
<feature type="compositionally biased region" description="Low complexity" evidence="6">
    <location>
        <begin position="645"/>
        <end position="669"/>
    </location>
</feature>
<keyword evidence="5" id="KW-0539">Nucleus</keyword>
<organism evidence="8 9">
    <name type="scientific">Elliptochloris bilobata</name>
    <dbReference type="NCBI Taxonomy" id="381761"/>
    <lineage>
        <taxon>Eukaryota</taxon>
        <taxon>Viridiplantae</taxon>
        <taxon>Chlorophyta</taxon>
        <taxon>core chlorophytes</taxon>
        <taxon>Trebouxiophyceae</taxon>
        <taxon>Trebouxiophyceae incertae sedis</taxon>
        <taxon>Elliptochloris clade</taxon>
        <taxon>Elliptochloris</taxon>
    </lineage>
</organism>
<feature type="region of interest" description="Disordered" evidence="6">
    <location>
        <begin position="629"/>
        <end position="706"/>
    </location>
</feature>
<dbReference type="Proteomes" id="UP001445335">
    <property type="component" value="Unassembled WGS sequence"/>
</dbReference>
<dbReference type="Pfam" id="PF00847">
    <property type="entry name" value="AP2"/>
    <property type="match status" value="1"/>
</dbReference>
<feature type="domain" description="AP2/ERF" evidence="7">
    <location>
        <begin position="168"/>
        <end position="230"/>
    </location>
</feature>
<evidence type="ECO:0000256" key="3">
    <source>
        <dbReference type="ARBA" id="ARBA00023125"/>
    </source>
</evidence>
<dbReference type="PROSITE" id="PS51032">
    <property type="entry name" value="AP2_ERF"/>
    <property type="match status" value="3"/>
</dbReference>
<feature type="compositionally biased region" description="Polar residues" evidence="6">
    <location>
        <begin position="674"/>
        <end position="687"/>
    </location>
</feature>
<dbReference type="InterPro" id="IPR016177">
    <property type="entry name" value="DNA-bd_dom_sf"/>
</dbReference>
<dbReference type="GO" id="GO:0005634">
    <property type="term" value="C:nucleus"/>
    <property type="evidence" value="ECO:0007669"/>
    <property type="project" value="UniProtKB-SubCell"/>
</dbReference>
<accession>A0AAW1RBJ6</accession>
<feature type="region of interest" description="Disordered" evidence="6">
    <location>
        <begin position="419"/>
        <end position="539"/>
    </location>
</feature>
<protein>
    <recommendedName>
        <fullName evidence="7">AP2/ERF domain-containing protein</fullName>
    </recommendedName>
</protein>
<feature type="compositionally biased region" description="Low complexity" evidence="6">
    <location>
        <begin position="463"/>
        <end position="481"/>
    </location>
</feature>
<dbReference type="SUPFAM" id="SSF54171">
    <property type="entry name" value="DNA-binding domain"/>
    <property type="match status" value="3"/>
</dbReference>
<keyword evidence="4" id="KW-0804">Transcription</keyword>
<sequence length="977" mass="99784">MPALPAPQPAASPPAAPAPTTGDWSEGEGDAFAELKSEAAQGNGGSRWRSAGDSPGELDCAGSHGQESSLWSAATVAYGAAALKQEPDLAAQPKWARERLGPAGPYSPCHARQRLASSRNAHAAAAADHDFDDEDLPGADSFDGGASSSDGGDGGRTCAGGSGANKSRYRGVSFDKKKRKWRVQIKVATLGKSGVSVGYYDTEEAAARAYDRAAIGLLGRDSAGISTNFALADYDAEAVPQLIGKTREEVKATLRSERAKVPRRRISSRQRTSKFMGVGSSNRKNQWQARILVHGKVTHLGYYETEEGAARVYDRVSLSLHGPHAQTNFPAAEYAQENREQYQGLNRQELQRALGVKPMDKSSRYRGVSKKKGRWEAKVMVNRKWAYRELFDSEREAARAYDAAVWRLKPGEAKSYVNFKDRTAGDDSVEPLSDAEAEDADEPDSGDGGECGSGRYATRRAPARQASRAAAADPAPSSAPAVGTPIRARSQRISLMARSPSSESASPRASASAATPTSPKASGAPLSPSGSGARSGSLPPLAPRACDALAARASELLGPGSARSSLTLAGGVAAGAGFGLGLGSRRLSSPAGVASAAAAGSPRADGGGAVGRARVTSGRRLARAASAAVLSSSPAAPAGSGGNGVAAQTPGGYAPGTPGYNPGLLPPGLRMLRTMSTPDVESSQAQGGPNPGTYPNGSLPGLGLEGGGELGPAATLGGNWLLGAPQGLSGYPMEALMRGYPSVPIPFAFQPQLGTLGELRRHRSAPGPDLPHTNLWQGGAPLMVRVGSETHMICDAPQTLASLASAPYSHASLPSIGNGAMASPGGSSRGAQHDAFDMQVDAPAESFDGSRATPTLASAAAGVAWMPGGETAAAMVRSASVSALAPPREQTPPTPAFSGQPAAATPGAAPAPFGAASGGLLAGLADSELEAERARRACGSPLKGAVQIGGEDLSMFDDETDDAGGFLLDPDLTPADA</sequence>
<dbReference type="GO" id="GO:0003700">
    <property type="term" value="F:DNA-binding transcription factor activity"/>
    <property type="evidence" value="ECO:0007669"/>
    <property type="project" value="InterPro"/>
</dbReference>
<evidence type="ECO:0000256" key="4">
    <source>
        <dbReference type="ARBA" id="ARBA00023163"/>
    </source>
</evidence>
<dbReference type="PANTHER" id="PTHR32467">
    <property type="entry name" value="AP2-LIKE ETHYLENE-RESPONSIVE TRANSCRIPTION FACTOR"/>
    <property type="match status" value="1"/>
</dbReference>
<keyword evidence="2" id="KW-0805">Transcription regulation</keyword>
<dbReference type="Gene3D" id="3.30.730.10">
    <property type="entry name" value="AP2/ERF domain"/>
    <property type="match status" value="3"/>
</dbReference>
<feature type="region of interest" description="Disordered" evidence="6">
    <location>
        <begin position="883"/>
        <end position="911"/>
    </location>
</feature>
<dbReference type="SMART" id="SM00380">
    <property type="entry name" value="AP2"/>
    <property type="match status" value="3"/>
</dbReference>
<feature type="compositionally biased region" description="Low complexity" evidence="6">
    <location>
        <begin position="629"/>
        <end position="638"/>
    </location>
</feature>
<proteinExistence type="predicted"/>
<feature type="region of interest" description="Disordered" evidence="6">
    <location>
        <begin position="87"/>
        <end position="163"/>
    </location>
</feature>
<evidence type="ECO:0000256" key="1">
    <source>
        <dbReference type="ARBA" id="ARBA00004123"/>
    </source>
</evidence>